<dbReference type="NCBIfam" id="TIGR04498">
    <property type="entry name" value="AbiV_defense"/>
    <property type="match status" value="1"/>
</dbReference>
<organism evidence="2 3">
    <name type="scientific">Streptomyces sp. 900105755</name>
    <dbReference type="NCBI Taxonomy" id="3154389"/>
    <lineage>
        <taxon>Bacteria</taxon>
        <taxon>Bacillati</taxon>
        <taxon>Actinomycetota</taxon>
        <taxon>Actinomycetes</taxon>
        <taxon>Kitasatosporales</taxon>
        <taxon>Streptomycetaceae</taxon>
        <taxon>Streptomyces</taxon>
    </lineage>
</organism>
<gene>
    <name evidence="2" type="ORF">ABT211_40970</name>
</gene>
<dbReference type="RefSeq" id="WP_351961850.1">
    <property type="nucleotide sequence ID" value="NZ_JBEOZM010000033.1"/>
</dbReference>
<sequence length="229" mass="25138">MVEMSPQQAREFWKALMDNASSLIADAHTLLSAGSFGRARSLTVLAQEELGKALWIYDTFQTAWSDGDGRSRTVDALAQHGRSHTRKYLAAVVFGDELAEFWDDYSAVPEGGSGYAAWEEAHRKRQEEAEFAASAANLAKQQGFYVDRDVDATILSPTAMEAGTTADDLQTAARVIEMLLINDHTRMKTAATPYDSTHAQQFRLLPISHPNDWAAASDGPDRPVEDSGE</sequence>
<reference evidence="2 3" key="1">
    <citation type="submission" date="2024-06" db="EMBL/GenBank/DDBJ databases">
        <title>The Natural Products Discovery Center: Release of the First 8490 Sequenced Strains for Exploring Actinobacteria Biosynthetic Diversity.</title>
        <authorList>
            <person name="Kalkreuter E."/>
            <person name="Kautsar S.A."/>
            <person name="Yang D."/>
            <person name="Bader C.D."/>
            <person name="Teijaro C.N."/>
            <person name="Fluegel L."/>
            <person name="Davis C.M."/>
            <person name="Simpson J.R."/>
            <person name="Lauterbach L."/>
            <person name="Steele A.D."/>
            <person name="Gui C."/>
            <person name="Meng S."/>
            <person name="Li G."/>
            <person name="Viehrig K."/>
            <person name="Ye F."/>
            <person name="Su P."/>
            <person name="Kiefer A.F."/>
            <person name="Nichols A."/>
            <person name="Cepeda A.J."/>
            <person name="Yan W."/>
            <person name="Fan B."/>
            <person name="Jiang Y."/>
            <person name="Adhikari A."/>
            <person name="Zheng C.-J."/>
            <person name="Schuster L."/>
            <person name="Cowan T.M."/>
            <person name="Smanski M.J."/>
            <person name="Chevrette M.G."/>
            <person name="De Carvalho L.P.S."/>
            <person name="Shen B."/>
        </authorList>
    </citation>
    <scope>NUCLEOTIDE SEQUENCE [LARGE SCALE GENOMIC DNA]</scope>
    <source>
        <strain evidence="2 3">NPDC001694</strain>
    </source>
</reference>
<keyword evidence="3" id="KW-1185">Reference proteome</keyword>
<dbReference type="Pfam" id="PF18728">
    <property type="entry name" value="HEPN_AbiV"/>
    <property type="match status" value="1"/>
</dbReference>
<feature type="region of interest" description="Disordered" evidence="1">
    <location>
        <begin position="210"/>
        <end position="229"/>
    </location>
</feature>
<feature type="compositionally biased region" description="Basic and acidic residues" evidence="1">
    <location>
        <begin position="219"/>
        <end position="229"/>
    </location>
</feature>
<proteinExistence type="predicted"/>
<comment type="caution">
    <text evidence="2">The sequence shown here is derived from an EMBL/GenBank/DDBJ whole genome shotgun (WGS) entry which is preliminary data.</text>
</comment>
<name>A0ABV1TU73_9ACTN</name>
<evidence type="ECO:0000256" key="1">
    <source>
        <dbReference type="SAM" id="MobiDB-lite"/>
    </source>
</evidence>
<accession>A0ABV1TU73</accession>
<dbReference type="InterPro" id="IPR030987">
    <property type="entry name" value="AbiV"/>
</dbReference>
<dbReference type="EMBL" id="JBEOZM010000033">
    <property type="protein sequence ID" value="MER6273590.1"/>
    <property type="molecule type" value="Genomic_DNA"/>
</dbReference>
<evidence type="ECO:0000313" key="2">
    <source>
        <dbReference type="EMBL" id="MER6273590.1"/>
    </source>
</evidence>
<dbReference type="Proteomes" id="UP001490365">
    <property type="component" value="Unassembled WGS sequence"/>
</dbReference>
<evidence type="ECO:0000313" key="3">
    <source>
        <dbReference type="Proteomes" id="UP001490365"/>
    </source>
</evidence>
<protein>
    <submittedName>
        <fullName evidence="2">AbiV family abortive infection protein</fullName>
    </submittedName>
</protein>